<evidence type="ECO:0000259" key="1">
    <source>
        <dbReference type="PROSITE" id="PS52001"/>
    </source>
</evidence>
<feature type="non-terminal residue" evidence="2">
    <location>
        <position position="1"/>
    </location>
</feature>
<evidence type="ECO:0000313" key="2">
    <source>
        <dbReference type="EMBL" id="MED6259431.1"/>
    </source>
</evidence>
<dbReference type="PANTHER" id="PTHR14710">
    <property type="entry name" value="GEM-ASSOCIATED PROTEIN 6"/>
    <property type="match status" value="1"/>
</dbReference>
<dbReference type="Pfam" id="PF20417">
    <property type="entry name" value="Gemin6_C"/>
    <property type="match status" value="1"/>
</dbReference>
<dbReference type="PROSITE" id="PS52001">
    <property type="entry name" value="AD"/>
    <property type="match status" value="1"/>
</dbReference>
<dbReference type="InterPro" id="IPR046856">
    <property type="entry name" value="Gemin6_C"/>
</dbReference>
<dbReference type="Pfam" id="PF06372">
    <property type="entry name" value="Gemin6"/>
    <property type="match status" value="1"/>
</dbReference>
<dbReference type="PANTHER" id="PTHR14710:SF2">
    <property type="entry name" value="GEM-ASSOCIATED PROTEIN 6"/>
    <property type="match status" value="1"/>
</dbReference>
<dbReference type="CDD" id="cd11676">
    <property type="entry name" value="Gemin6"/>
    <property type="match status" value="1"/>
</dbReference>
<dbReference type="Gene3D" id="2.30.30.100">
    <property type="match status" value="1"/>
</dbReference>
<comment type="caution">
    <text evidence="2">The sequence shown here is derived from an EMBL/GenBank/DDBJ whole genome shotgun (WGS) entry which is preliminary data.</text>
</comment>
<evidence type="ECO:0000313" key="3">
    <source>
        <dbReference type="Proteomes" id="UP001345963"/>
    </source>
</evidence>
<dbReference type="EMBL" id="JAHUTI010083637">
    <property type="protein sequence ID" value="MED6259431.1"/>
    <property type="molecule type" value="Genomic_DNA"/>
</dbReference>
<reference evidence="2 3" key="1">
    <citation type="submission" date="2021-07" db="EMBL/GenBank/DDBJ databases">
        <authorList>
            <person name="Palmer J.M."/>
        </authorList>
    </citation>
    <scope>NUCLEOTIDE SEQUENCE [LARGE SCALE GENOMIC DNA]</scope>
    <source>
        <strain evidence="2 3">AT_MEX2019</strain>
        <tissue evidence="2">Muscle</tissue>
    </source>
</reference>
<dbReference type="InterPro" id="IPR046857">
    <property type="entry name" value="Gemin6_Sm-like_dom"/>
</dbReference>
<dbReference type="InterPro" id="IPR047574">
    <property type="entry name" value="AD"/>
</dbReference>
<feature type="domain" description="AD" evidence="1">
    <location>
        <begin position="116"/>
        <end position="213"/>
    </location>
</feature>
<name>A0ABU7C914_9TELE</name>
<sequence>GQQRLVQCYKAEHLWLPCFLRTLAELVQQQCRCLVEGSLSIIDQRTMMQCGWLHSGPQLWLRCVHREVRVKAGKEPQVEEHRGWLLTVDPVSHSVVLVNFREDGASVHVVMGHAVEHVEVLREADREMAERLRCFLPPKTISLDPEELQRRRSSVCRWLQKNRVPVEEDGNELRVAGALTIKAPYGPEDCCSSNQIILDRIQRLIQVQPDPHSETDPSRTGITSSN</sequence>
<proteinExistence type="predicted"/>
<organism evidence="2 3">
    <name type="scientific">Ataeniobius toweri</name>
    <dbReference type="NCBI Taxonomy" id="208326"/>
    <lineage>
        <taxon>Eukaryota</taxon>
        <taxon>Metazoa</taxon>
        <taxon>Chordata</taxon>
        <taxon>Craniata</taxon>
        <taxon>Vertebrata</taxon>
        <taxon>Euteleostomi</taxon>
        <taxon>Actinopterygii</taxon>
        <taxon>Neopterygii</taxon>
        <taxon>Teleostei</taxon>
        <taxon>Neoteleostei</taxon>
        <taxon>Acanthomorphata</taxon>
        <taxon>Ovalentaria</taxon>
        <taxon>Atherinomorphae</taxon>
        <taxon>Cyprinodontiformes</taxon>
        <taxon>Goodeidae</taxon>
        <taxon>Ataeniobius</taxon>
    </lineage>
</organism>
<gene>
    <name evidence="2" type="ORF">ATANTOWER_022639</name>
</gene>
<protein>
    <recommendedName>
        <fullName evidence="1">AD domain-containing protein</fullName>
    </recommendedName>
</protein>
<accession>A0ABU7C914</accession>
<dbReference type="InterPro" id="IPR009422">
    <property type="entry name" value="Gemin6"/>
</dbReference>
<keyword evidence="3" id="KW-1185">Reference proteome</keyword>
<dbReference type="Proteomes" id="UP001345963">
    <property type="component" value="Unassembled WGS sequence"/>
</dbReference>